<comment type="caution">
    <text evidence="1">The sequence shown here is derived from an EMBL/GenBank/DDBJ whole genome shotgun (WGS) entry which is preliminary data.</text>
</comment>
<organism evidence="1 2">
    <name type="scientific">Wuchereria bancrofti</name>
    <dbReference type="NCBI Taxonomy" id="6293"/>
    <lineage>
        <taxon>Eukaryota</taxon>
        <taxon>Metazoa</taxon>
        <taxon>Ecdysozoa</taxon>
        <taxon>Nematoda</taxon>
        <taxon>Chromadorea</taxon>
        <taxon>Rhabditida</taxon>
        <taxon>Spirurina</taxon>
        <taxon>Spiruromorpha</taxon>
        <taxon>Filarioidea</taxon>
        <taxon>Onchocercidae</taxon>
        <taxon>Wuchereria</taxon>
    </lineage>
</organism>
<sequence>MCVDDFASIMEKAKNIIFCETTIFFILAGLVPKRLDELCELAAEPKENEVDDAAFDCCIRLKRPPPPEVAGPLASNTELPLLAEEALRNTEAGLRLCR</sequence>
<evidence type="ECO:0000313" key="1">
    <source>
        <dbReference type="EMBL" id="EJW76183.1"/>
    </source>
</evidence>
<name>J9E216_WUCBA</name>
<evidence type="ECO:0000313" key="2">
    <source>
        <dbReference type="Proteomes" id="UP000004810"/>
    </source>
</evidence>
<gene>
    <name evidence="1" type="ORF">WUBG_12910</name>
</gene>
<reference evidence="2" key="1">
    <citation type="submission" date="2012-08" db="EMBL/GenBank/DDBJ databases">
        <title>The Genome Sequence of Wuchereria bancrofti.</title>
        <authorList>
            <person name="Nutman T.B."/>
            <person name="Fink D.L."/>
            <person name="Russ C."/>
            <person name="Young S."/>
            <person name="Zeng Q."/>
            <person name="Koehrsen M."/>
            <person name="Alvarado L."/>
            <person name="Berlin A."/>
            <person name="Chapman S.B."/>
            <person name="Chen Z."/>
            <person name="Freedman E."/>
            <person name="Gellesch M."/>
            <person name="Goldberg J."/>
            <person name="Griggs A."/>
            <person name="Gujja S."/>
            <person name="Heilman E.R."/>
            <person name="Heiman D."/>
            <person name="Hepburn T."/>
            <person name="Howarth C."/>
            <person name="Jen D."/>
            <person name="Larson L."/>
            <person name="Lewis B."/>
            <person name="Mehta T."/>
            <person name="Park D."/>
            <person name="Pearson M."/>
            <person name="Roberts A."/>
            <person name="Saif S."/>
            <person name="Shea T."/>
            <person name="Shenoy N."/>
            <person name="Sisk P."/>
            <person name="Stolte C."/>
            <person name="Sykes S."/>
            <person name="Walk T."/>
            <person name="White J."/>
            <person name="Yandava C."/>
            <person name="Haas B."/>
            <person name="Henn M.R."/>
            <person name="Nusbaum C."/>
            <person name="Birren B."/>
        </authorList>
    </citation>
    <scope>NUCLEOTIDE SEQUENCE [LARGE SCALE GENOMIC DNA]</scope>
    <source>
        <strain evidence="2">NA</strain>
    </source>
</reference>
<proteinExistence type="predicted"/>
<dbReference type="EMBL" id="ADBV01009442">
    <property type="protein sequence ID" value="EJW76183.1"/>
    <property type="molecule type" value="Genomic_DNA"/>
</dbReference>
<dbReference type="Proteomes" id="UP000004810">
    <property type="component" value="Unassembled WGS sequence"/>
</dbReference>
<protein>
    <submittedName>
        <fullName evidence="1">Uncharacterized protein</fullName>
    </submittedName>
</protein>
<accession>J9E216</accession>
<dbReference type="AlphaFoldDB" id="J9E216"/>